<organism evidence="1 2">
    <name type="scientific">Desulfosarcina ovata subsp. sediminis</name>
    <dbReference type="NCBI Taxonomy" id="885957"/>
    <lineage>
        <taxon>Bacteria</taxon>
        <taxon>Pseudomonadati</taxon>
        <taxon>Thermodesulfobacteriota</taxon>
        <taxon>Desulfobacteria</taxon>
        <taxon>Desulfobacterales</taxon>
        <taxon>Desulfosarcinaceae</taxon>
        <taxon>Desulfosarcina</taxon>
    </lineage>
</organism>
<evidence type="ECO:0000313" key="2">
    <source>
        <dbReference type="Proteomes" id="UP000425960"/>
    </source>
</evidence>
<dbReference type="Proteomes" id="UP000425960">
    <property type="component" value="Chromosome"/>
</dbReference>
<evidence type="ECO:0000313" key="1">
    <source>
        <dbReference type="EMBL" id="BBO81719.1"/>
    </source>
</evidence>
<dbReference type="EMBL" id="AP021876">
    <property type="protein sequence ID" value="BBO81719.1"/>
    <property type="molecule type" value="Genomic_DNA"/>
</dbReference>
<dbReference type="RefSeq" id="WP_155322345.1">
    <property type="nucleotide sequence ID" value="NZ_AP021876.1"/>
</dbReference>
<name>A0A5K7ZPF5_9BACT</name>
<protein>
    <submittedName>
        <fullName evidence="1">Uncharacterized protein</fullName>
    </submittedName>
</protein>
<proteinExistence type="predicted"/>
<reference evidence="1 2" key="1">
    <citation type="submission" date="2019-11" db="EMBL/GenBank/DDBJ databases">
        <title>Comparative genomics of hydrocarbon-degrading Desulfosarcina strains.</title>
        <authorList>
            <person name="Watanabe M."/>
            <person name="Kojima H."/>
            <person name="Fukui M."/>
        </authorList>
    </citation>
    <scope>NUCLEOTIDE SEQUENCE [LARGE SCALE GENOMIC DNA]</scope>
    <source>
        <strain evidence="1 2">28bB2T</strain>
    </source>
</reference>
<dbReference type="AlphaFoldDB" id="A0A5K7ZPF5"/>
<gene>
    <name evidence="1" type="ORF">DSCO28_22850</name>
</gene>
<accession>A0A5K7ZPF5</accession>
<sequence length="317" mass="36239">MNFSNPIRKHFVYKSALKKRRGRIANESLTVIDRMIETFGNKIPYLASYRSELVPLVHRTDRYLGKLIDLIPGPVVFDPDRWDRDPVIHSIFESGKRTRELLSGSKALTQFFQNSSANVGFALFTTEKQEKSVFVSEKEGEIFRRDVLRKAIFFEKHQIAAPSDNLAETQKQFRYQLFSDLFAMAAETISALKQSRAQLEVQRDEAVAKMALYADGSDTRKTFDALHQEVEGKIKSIDNSLKSPKDYVAYVQNLLQKPERQLSARPVLFKLSEMGILLDNASAEAANEFSLAEFEIGNGKKRMATWIRVDRSFLISK</sequence>
<dbReference type="KEGG" id="dov:DSCO28_22850"/>